<comment type="caution">
    <text evidence="1">The sequence shown here is derived from an EMBL/GenBank/DDBJ whole genome shotgun (WGS) entry which is preliminary data.</text>
</comment>
<dbReference type="OrthoDB" id="878517at2"/>
<keyword evidence="2" id="KW-1185">Reference proteome</keyword>
<organism evidence="1 2">
    <name type="scientific">Hymenobacter chitinivorans DSM 11115</name>
    <dbReference type="NCBI Taxonomy" id="1121954"/>
    <lineage>
        <taxon>Bacteria</taxon>
        <taxon>Pseudomonadati</taxon>
        <taxon>Bacteroidota</taxon>
        <taxon>Cytophagia</taxon>
        <taxon>Cytophagales</taxon>
        <taxon>Hymenobacteraceae</taxon>
        <taxon>Hymenobacter</taxon>
    </lineage>
</organism>
<gene>
    <name evidence="1" type="ORF">CLV45_1866</name>
</gene>
<proteinExistence type="predicted"/>
<name>A0A2M9BR63_9BACT</name>
<reference evidence="1 2" key="1">
    <citation type="submission" date="2017-11" db="EMBL/GenBank/DDBJ databases">
        <title>Genomic Encyclopedia of Archaeal and Bacterial Type Strains, Phase II (KMG-II): From Individual Species to Whole Genera.</title>
        <authorList>
            <person name="Goeker M."/>
        </authorList>
    </citation>
    <scope>NUCLEOTIDE SEQUENCE [LARGE SCALE GENOMIC DNA]</scope>
    <source>
        <strain evidence="1 2">DSM 11115</strain>
    </source>
</reference>
<accession>A0A2M9BR63</accession>
<dbReference type="Proteomes" id="UP000228535">
    <property type="component" value="Unassembled WGS sequence"/>
</dbReference>
<evidence type="ECO:0000313" key="2">
    <source>
        <dbReference type="Proteomes" id="UP000228535"/>
    </source>
</evidence>
<evidence type="ECO:0000313" key="1">
    <source>
        <dbReference type="EMBL" id="PJJ60439.1"/>
    </source>
</evidence>
<protein>
    <submittedName>
        <fullName evidence="1">Uncharacterized protein</fullName>
    </submittedName>
</protein>
<dbReference type="RefSeq" id="WP_100336089.1">
    <property type="nucleotide sequence ID" value="NZ_PGFA01000001.1"/>
</dbReference>
<dbReference type="EMBL" id="PGFA01000001">
    <property type="protein sequence ID" value="PJJ60439.1"/>
    <property type="molecule type" value="Genomic_DNA"/>
</dbReference>
<dbReference type="AlphaFoldDB" id="A0A2M9BR63"/>
<sequence length="178" mass="19590">MPGSPIPDNQMVTVMVAETTFAVLTMPGKKYRVDFVEKAEALLKPGMRGKFFSCSEHPLLLRYNSGSVSVYINSLPQDPQSLFGEIQARIQALLQSWRDWREEYSAKQLLRNLAEGTGLLLDAPVPVAKAVIAACTAHGVATWVADPLELETEATPAFHLLLVGDGYVIAEDFRFVPL</sequence>